<name>A0AAW0KVL3_QUESU</name>
<keyword evidence="3" id="KW-1185">Reference proteome</keyword>
<comment type="caution">
    <text evidence="2">The sequence shown here is derived from an EMBL/GenBank/DDBJ whole genome shotgun (WGS) entry which is preliminary data.</text>
</comment>
<accession>A0AAW0KVL3</accession>
<dbReference type="AlphaFoldDB" id="A0AAW0KVL3"/>
<dbReference type="EMBL" id="PKMF04000202">
    <property type="protein sequence ID" value="KAK7843500.1"/>
    <property type="molecule type" value="Genomic_DNA"/>
</dbReference>
<organism evidence="2 3">
    <name type="scientific">Quercus suber</name>
    <name type="common">Cork oak</name>
    <dbReference type="NCBI Taxonomy" id="58331"/>
    <lineage>
        <taxon>Eukaryota</taxon>
        <taxon>Viridiplantae</taxon>
        <taxon>Streptophyta</taxon>
        <taxon>Embryophyta</taxon>
        <taxon>Tracheophyta</taxon>
        <taxon>Spermatophyta</taxon>
        <taxon>Magnoliopsida</taxon>
        <taxon>eudicotyledons</taxon>
        <taxon>Gunneridae</taxon>
        <taxon>Pentapetalae</taxon>
        <taxon>rosids</taxon>
        <taxon>fabids</taxon>
        <taxon>Fagales</taxon>
        <taxon>Fagaceae</taxon>
        <taxon>Quercus</taxon>
    </lineage>
</organism>
<reference evidence="2 3" key="1">
    <citation type="journal article" date="2018" name="Sci. Data">
        <title>The draft genome sequence of cork oak.</title>
        <authorList>
            <person name="Ramos A.M."/>
            <person name="Usie A."/>
            <person name="Barbosa P."/>
            <person name="Barros P.M."/>
            <person name="Capote T."/>
            <person name="Chaves I."/>
            <person name="Simoes F."/>
            <person name="Abreu I."/>
            <person name="Carrasquinho I."/>
            <person name="Faro C."/>
            <person name="Guimaraes J.B."/>
            <person name="Mendonca D."/>
            <person name="Nobrega F."/>
            <person name="Rodrigues L."/>
            <person name="Saibo N.J.M."/>
            <person name="Varela M.C."/>
            <person name="Egas C."/>
            <person name="Matos J."/>
            <person name="Miguel C.M."/>
            <person name="Oliveira M.M."/>
            <person name="Ricardo C.P."/>
            <person name="Goncalves S."/>
        </authorList>
    </citation>
    <scope>NUCLEOTIDE SEQUENCE [LARGE SCALE GENOMIC DNA]</scope>
    <source>
        <strain evidence="3">cv. HL8</strain>
    </source>
</reference>
<gene>
    <name evidence="2" type="ORF">CFP56_012475</name>
</gene>
<sequence length="119" mass="13578">MAASVRIIVGRWWMLMTSCGICLELELDLSLSLSLSPSNFNFISKFQLVHPEIKPYRKWGCPTYEELYTIFIKPKVTGESGRNCHAHSRENVNDLMPLFYMDTTSASQHSFCVSGPNKK</sequence>
<keyword evidence="1" id="KW-0732">Signal</keyword>
<proteinExistence type="predicted"/>
<protein>
    <submittedName>
        <fullName evidence="2">Uncharacterized protein</fullName>
    </submittedName>
</protein>
<evidence type="ECO:0000256" key="1">
    <source>
        <dbReference type="SAM" id="SignalP"/>
    </source>
</evidence>
<feature type="chain" id="PRO_5043384868" evidence="1">
    <location>
        <begin position="23"/>
        <end position="119"/>
    </location>
</feature>
<feature type="signal peptide" evidence="1">
    <location>
        <begin position="1"/>
        <end position="22"/>
    </location>
</feature>
<evidence type="ECO:0000313" key="2">
    <source>
        <dbReference type="EMBL" id="KAK7843500.1"/>
    </source>
</evidence>
<dbReference type="Proteomes" id="UP000237347">
    <property type="component" value="Unassembled WGS sequence"/>
</dbReference>
<evidence type="ECO:0000313" key="3">
    <source>
        <dbReference type="Proteomes" id="UP000237347"/>
    </source>
</evidence>